<gene>
    <name evidence="11" type="ORF">CL6EHI_170480</name>
</gene>
<feature type="transmembrane region" description="Helical" evidence="10">
    <location>
        <begin position="603"/>
        <end position="627"/>
    </location>
</feature>
<dbReference type="VEuPathDB" id="AmoebaDB:EHI5A_023760"/>
<evidence type="ECO:0000256" key="9">
    <source>
        <dbReference type="ARBA" id="ARBA00023316"/>
    </source>
</evidence>
<feature type="transmembrane region" description="Helical" evidence="10">
    <location>
        <begin position="546"/>
        <end position="566"/>
    </location>
</feature>
<keyword evidence="5" id="KW-0808">Transferase</keyword>
<dbReference type="EMBL" id="BDEQ01000001">
    <property type="protein sequence ID" value="GAT97523.1"/>
    <property type="molecule type" value="Genomic_DNA"/>
</dbReference>
<dbReference type="VEuPathDB" id="AmoebaDB:EHI8A_008750"/>
<keyword evidence="4" id="KW-0328">Glycosyltransferase</keyword>
<dbReference type="VEuPathDB" id="AmoebaDB:KM1_026700"/>
<dbReference type="SMR" id="A0A5K1VG36"/>
<dbReference type="GO" id="GO:0004100">
    <property type="term" value="F:chitin synthase activity"/>
    <property type="evidence" value="ECO:0007669"/>
    <property type="project" value="UniProtKB-EC"/>
</dbReference>
<dbReference type="CDD" id="cd04190">
    <property type="entry name" value="Chitin_synth_C"/>
    <property type="match status" value="1"/>
</dbReference>
<dbReference type="OMA" id="WHISSEM"/>
<feature type="transmembrane region" description="Helical" evidence="10">
    <location>
        <begin position="515"/>
        <end position="534"/>
    </location>
</feature>
<evidence type="ECO:0000256" key="6">
    <source>
        <dbReference type="ARBA" id="ARBA00022692"/>
    </source>
</evidence>
<evidence type="ECO:0000256" key="4">
    <source>
        <dbReference type="ARBA" id="ARBA00022676"/>
    </source>
</evidence>
<protein>
    <recommendedName>
        <fullName evidence="2">chitin synthase</fullName>
        <ecNumber evidence="2">2.4.1.16</ecNumber>
    </recommendedName>
</protein>
<comment type="caution">
    <text evidence="11">The sequence shown here is derived from an EMBL/GenBank/DDBJ whole genome shotgun (WGS) entry which is preliminary data.</text>
</comment>
<evidence type="ECO:0000256" key="7">
    <source>
        <dbReference type="ARBA" id="ARBA00022989"/>
    </source>
</evidence>
<evidence type="ECO:0000313" key="12">
    <source>
        <dbReference type="Proteomes" id="UP000078387"/>
    </source>
</evidence>
<feature type="transmembrane region" description="Helical" evidence="10">
    <location>
        <begin position="82"/>
        <end position="102"/>
    </location>
</feature>
<accession>A0A5K1VG36</accession>
<feature type="transmembrane region" description="Helical" evidence="10">
    <location>
        <begin position="480"/>
        <end position="509"/>
    </location>
</feature>
<dbReference type="AlphaFoldDB" id="A0A5K1VG36"/>
<feature type="transmembrane region" description="Helical" evidence="10">
    <location>
        <begin position="57"/>
        <end position="76"/>
    </location>
</feature>
<keyword evidence="3" id="KW-1003">Cell membrane</keyword>
<dbReference type="SUPFAM" id="SSF53448">
    <property type="entry name" value="Nucleotide-diphospho-sugar transferases"/>
    <property type="match status" value="1"/>
</dbReference>
<dbReference type="VEuPathDB" id="AmoebaDB:EHI7A_011180"/>
<dbReference type="InterPro" id="IPR029044">
    <property type="entry name" value="Nucleotide-diphossugar_trans"/>
</dbReference>
<dbReference type="Pfam" id="PF03142">
    <property type="entry name" value="Chitin_synth_2"/>
    <property type="match status" value="1"/>
</dbReference>
<evidence type="ECO:0000256" key="10">
    <source>
        <dbReference type="SAM" id="Phobius"/>
    </source>
</evidence>
<dbReference type="PANTHER" id="PTHR22914">
    <property type="entry name" value="CHITIN SYNTHASE"/>
    <property type="match status" value="1"/>
</dbReference>
<dbReference type="InterPro" id="IPR004835">
    <property type="entry name" value="Chitin_synth"/>
</dbReference>
<evidence type="ECO:0000256" key="5">
    <source>
        <dbReference type="ARBA" id="ARBA00022679"/>
    </source>
</evidence>
<dbReference type="GO" id="GO:0071555">
    <property type="term" value="P:cell wall organization"/>
    <property type="evidence" value="ECO:0007669"/>
    <property type="project" value="UniProtKB-KW"/>
</dbReference>
<dbReference type="GO" id="GO:0005886">
    <property type="term" value="C:plasma membrane"/>
    <property type="evidence" value="ECO:0007669"/>
    <property type="project" value="UniProtKB-SubCell"/>
</dbReference>
<organism evidence="11 12">
    <name type="scientific">Entamoeba histolytica</name>
    <dbReference type="NCBI Taxonomy" id="5759"/>
    <lineage>
        <taxon>Eukaryota</taxon>
        <taxon>Amoebozoa</taxon>
        <taxon>Evosea</taxon>
        <taxon>Archamoebae</taxon>
        <taxon>Mastigamoebida</taxon>
        <taxon>Entamoebidae</taxon>
        <taxon>Entamoeba</taxon>
    </lineage>
</organism>
<evidence type="ECO:0000256" key="2">
    <source>
        <dbReference type="ARBA" id="ARBA00012543"/>
    </source>
</evidence>
<keyword evidence="9" id="KW-0961">Cell wall biogenesis/degradation</keyword>
<dbReference type="Proteomes" id="UP000078387">
    <property type="component" value="Unassembled WGS sequence"/>
</dbReference>
<proteinExistence type="predicted"/>
<dbReference type="VEuPathDB" id="AmoebaDB:EHI_170480"/>
<sequence length="642" mass="72970">MSNQGEEIEEFPSLLPDDQEVNLTKETKETAKALEQPPVIEIIDGNKYEAYREKMKLFGIFVAINVIFIVFVQTASSLAVQLVFLCYIIFSAFPKFLFGSILQKCKPHVRAPPINKTDVDEEDGERVWHVSSEMFKCPSCGCDCGGQNYCTECGQSVEHEHPILLSVCLTVHHEDASGVEGGIRSFEISVLPFEPKYCQLIFVIDGRRDRNMQIDYQQLETASFIICRLRGVERDQSYADDDGVIRFKDGKGDPRILEDGMAVYEGILESGMNWIVLLKKKNGGKRHSHEVFFDYMDRGITRKTAKAIMFVDSDVEFAWEGNERGLMEMYNGLLKREAMGGVCGEIEVAHWYKNPLTMCQYFEYKSNQFLAKTFENWFGMVTCLPGAFSMIRPQAMETVLNEYLATSTSIWEKNQLDLGEDRTLTTLLVEKGWDTGYVTKAVAHTDAPFTLVGLIKQRRRWINSTIVNMGILLQRIRRPVVLPLLVSLFIELLSSFMLPCAVVMLFIQIFADCGVNKAICIGVLVLWLALLITFSLTSKIEDMEYWFQASTIIGGFLVFLMIIGVIQNVSGFFDKHWLELSVMLSWVFIIVFAAIIHGQWFSIFNVVAPVVWFLLTPMMYVIIPIYAVCNFDDVSWGTRGGV</sequence>
<keyword evidence="7 10" id="KW-1133">Transmembrane helix</keyword>
<evidence type="ECO:0000256" key="3">
    <source>
        <dbReference type="ARBA" id="ARBA00022475"/>
    </source>
</evidence>
<dbReference type="PANTHER" id="PTHR22914:SF9">
    <property type="entry name" value="CHITIN SYNTHASE 1"/>
    <property type="match status" value="1"/>
</dbReference>
<dbReference type="GO" id="GO:0006031">
    <property type="term" value="P:chitin biosynthetic process"/>
    <property type="evidence" value="ECO:0007669"/>
    <property type="project" value="TreeGrafter"/>
</dbReference>
<keyword evidence="6 10" id="KW-0812">Transmembrane</keyword>
<feature type="transmembrane region" description="Helical" evidence="10">
    <location>
        <begin position="578"/>
        <end position="596"/>
    </location>
</feature>
<keyword evidence="8 10" id="KW-0472">Membrane</keyword>
<evidence type="ECO:0000256" key="1">
    <source>
        <dbReference type="ARBA" id="ARBA00004651"/>
    </source>
</evidence>
<reference evidence="11 12" key="1">
    <citation type="submission" date="2016-05" db="EMBL/GenBank/DDBJ databases">
        <title>First whole genome sequencing of Entamoeba histolytica HM1:IMSS-clone-6.</title>
        <authorList>
            <person name="Mukherjee Avik.K."/>
            <person name="Izumyama S."/>
            <person name="Nakada-Tsukui K."/>
            <person name="Nozaki T."/>
        </authorList>
    </citation>
    <scope>NUCLEOTIDE SEQUENCE [LARGE SCALE GENOMIC DNA]</scope>
    <source>
        <strain evidence="11 12">HM1:IMSS clone 6</strain>
    </source>
</reference>
<comment type="subcellular location">
    <subcellularLocation>
        <location evidence="1">Cell membrane</location>
        <topology evidence="1">Multi-pass membrane protein</topology>
    </subcellularLocation>
</comment>
<evidence type="ECO:0000256" key="8">
    <source>
        <dbReference type="ARBA" id="ARBA00023136"/>
    </source>
</evidence>
<dbReference type="EC" id="2.4.1.16" evidence="2"/>
<evidence type="ECO:0000313" key="11">
    <source>
        <dbReference type="EMBL" id="GAT97523.1"/>
    </source>
</evidence>
<name>A0A5K1VG36_ENTHI</name>